<evidence type="ECO:0000256" key="1">
    <source>
        <dbReference type="ARBA" id="ARBA00010990"/>
    </source>
</evidence>
<evidence type="ECO:0000259" key="3">
    <source>
        <dbReference type="Pfam" id="PF01648"/>
    </source>
</evidence>
<evidence type="ECO:0000313" key="5">
    <source>
        <dbReference type="Proteomes" id="UP001196870"/>
    </source>
</evidence>
<dbReference type="InterPro" id="IPR037143">
    <property type="entry name" value="4-PPantetheinyl_Trfase_dom_sf"/>
</dbReference>
<organism evidence="4 5">
    <name type="scientific">Plastoroseomonas hellenica</name>
    <dbReference type="NCBI Taxonomy" id="2687306"/>
    <lineage>
        <taxon>Bacteria</taxon>
        <taxon>Pseudomonadati</taxon>
        <taxon>Pseudomonadota</taxon>
        <taxon>Alphaproteobacteria</taxon>
        <taxon>Acetobacterales</taxon>
        <taxon>Acetobacteraceae</taxon>
        <taxon>Plastoroseomonas</taxon>
    </lineage>
</organism>
<keyword evidence="5" id="KW-1185">Reference proteome</keyword>
<proteinExistence type="inferred from homology"/>
<dbReference type="Pfam" id="PF01648">
    <property type="entry name" value="ACPS"/>
    <property type="match status" value="1"/>
</dbReference>
<dbReference type="InterPro" id="IPR050559">
    <property type="entry name" value="P-Pant_transferase_sf"/>
</dbReference>
<gene>
    <name evidence="4" type="ORF">GXW71_00120</name>
</gene>
<dbReference type="Proteomes" id="UP001196870">
    <property type="component" value="Unassembled WGS sequence"/>
</dbReference>
<dbReference type="GO" id="GO:0016740">
    <property type="term" value="F:transferase activity"/>
    <property type="evidence" value="ECO:0007669"/>
    <property type="project" value="UniProtKB-KW"/>
</dbReference>
<feature type="domain" description="4'-phosphopantetheinyl transferase" evidence="3">
    <location>
        <begin position="108"/>
        <end position="213"/>
    </location>
</feature>
<dbReference type="RefSeq" id="WP_211850238.1">
    <property type="nucleotide sequence ID" value="NZ_JAAGBB010000001.1"/>
</dbReference>
<comment type="caution">
    <text evidence="4">The sequence shown here is derived from an EMBL/GenBank/DDBJ whole genome shotgun (WGS) entry which is preliminary data.</text>
</comment>
<reference evidence="5" key="1">
    <citation type="journal article" date="2021" name="Syst. Appl. Microbiol.">
        <title>Roseomonas hellenica sp. nov., isolated from roots of wild-growing Alkanna tinctoria.</title>
        <authorList>
            <person name="Rat A."/>
            <person name="Naranjo H.D."/>
            <person name="Lebbe L."/>
            <person name="Cnockaert M."/>
            <person name="Krigas N."/>
            <person name="Grigoriadou K."/>
            <person name="Maloupa E."/>
            <person name="Willems A."/>
        </authorList>
    </citation>
    <scope>NUCLEOTIDE SEQUENCE [LARGE SCALE GENOMIC DNA]</scope>
    <source>
        <strain evidence="5">LMG 31523</strain>
    </source>
</reference>
<evidence type="ECO:0000313" key="4">
    <source>
        <dbReference type="EMBL" id="MBR0662746.1"/>
    </source>
</evidence>
<name>A0ABS5ER21_9PROT</name>
<dbReference type="InterPro" id="IPR008278">
    <property type="entry name" value="4-PPantetheinyl_Trfase_dom"/>
</dbReference>
<dbReference type="EMBL" id="JAAGBB010000001">
    <property type="protein sequence ID" value="MBR0662746.1"/>
    <property type="molecule type" value="Genomic_DNA"/>
</dbReference>
<comment type="similarity">
    <text evidence="1">Belongs to the P-Pant transferase superfamily. Gsp/Sfp/HetI/AcpT family.</text>
</comment>
<evidence type="ECO:0000256" key="2">
    <source>
        <dbReference type="ARBA" id="ARBA00022679"/>
    </source>
</evidence>
<dbReference type="PANTHER" id="PTHR12215:SF10">
    <property type="entry name" value="L-AMINOADIPATE-SEMIALDEHYDE DEHYDROGENASE-PHOSPHOPANTETHEINYL TRANSFERASE"/>
    <property type="match status" value="1"/>
</dbReference>
<protein>
    <submittedName>
        <fullName evidence="4">4'-phosphopantetheinyl transferase superfamily protein</fullName>
    </submittedName>
</protein>
<dbReference type="SUPFAM" id="SSF56214">
    <property type="entry name" value="4'-phosphopantetheinyl transferase"/>
    <property type="match status" value="2"/>
</dbReference>
<accession>A0ABS5ER21</accession>
<dbReference type="Gene3D" id="3.90.470.20">
    <property type="entry name" value="4'-phosphopantetheinyl transferase domain"/>
    <property type="match status" value="2"/>
</dbReference>
<keyword evidence="2 4" id="KW-0808">Transferase</keyword>
<sequence length="240" mass="25460">MTTIEAEAIRLWIWRIDEDAPYPQGILSPAELARAARFIRAVDHAAHAAAHAGLRAILGDCLGIPPLRLAFGSEPMGKPFLAAPDGAGLHFNLSHSKGLAALGVARFPIGVDLEALRPVEEGLAATVFSALELQELAALPPSLQQAGFFRGWTRKEAFVKALGSGLLAPLDRFSVSLSPDAPARLRDIDWAPGEAEAWQIAHVTPAHGYVGAVAAHRRGWRLAQAAPEELHRLGLAAPAG</sequence>
<dbReference type="PANTHER" id="PTHR12215">
    <property type="entry name" value="PHOSPHOPANTETHEINE TRANSFERASE"/>
    <property type="match status" value="1"/>
</dbReference>